<dbReference type="InterPro" id="IPR012944">
    <property type="entry name" value="SusD_RagB_dom"/>
</dbReference>
<dbReference type="PROSITE" id="PS51257">
    <property type="entry name" value="PROKAR_LIPOPROTEIN"/>
    <property type="match status" value="1"/>
</dbReference>
<keyword evidence="3" id="KW-0732">Signal</keyword>
<organism evidence="8 9">
    <name type="scientific">Fodinibius salsisoli</name>
    <dbReference type="NCBI Taxonomy" id="2820877"/>
    <lineage>
        <taxon>Bacteria</taxon>
        <taxon>Pseudomonadati</taxon>
        <taxon>Balneolota</taxon>
        <taxon>Balneolia</taxon>
        <taxon>Balneolales</taxon>
        <taxon>Balneolaceae</taxon>
        <taxon>Fodinibius</taxon>
    </lineage>
</organism>
<evidence type="ECO:0000256" key="5">
    <source>
        <dbReference type="ARBA" id="ARBA00023237"/>
    </source>
</evidence>
<dbReference type="InterPro" id="IPR011990">
    <property type="entry name" value="TPR-like_helical_dom_sf"/>
</dbReference>
<feature type="domain" description="SusD-like N-terminal" evidence="7">
    <location>
        <begin position="22"/>
        <end position="216"/>
    </location>
</feature>
<keyword evidence="9" id="KW-1185">Reference proteome</keyword>
<evidence type="ECO:0000256" key="2">
    <source>
        <dbReference type="ARBA" id="ARBA00006275"/>
    </source>
</evidence>
<comment type="similarity">
    <text evidence="2">Belongs to the SusD family.</text>
</comment>
<dbReference type="Proteomes" id="UP001207918">
    <property type="component" value="Unassembled WGS sequence"/>
</dbReference>
<keyword evidence="4" id="KW-0472">Membrane</keyword>
<dbReference type="InterPro" id="IPR033985">
    <property type="entry name" value="SusD-like_N"/>
</dbReference>
<dbReference type="Pfam" id="PF14322">
    <property type="entry name" value="SusD-like_3"/>
    <property type="match status" value="1"/>
</dbReference>
<keyword evidence="5" id="KW-0998">Cell outer membrane</keyword>
<protein>
    <submittedName>
        <fullName evidence="8">RagB/SusD family nutrient uptake outer membrane protein</fullName>
    </submittedName>
</protein>
<dbReference type="Pfam" id="PF07980">
    <property type="entry name" value="SusD_RagB"/>
    <property type="match status" value="1"/>
</dbReference>
<comment type="caution">
    <text evidence="8">The sequence shown here is derived from an EMBL/GenBank/DDBJ whole genome shotgun (WGS) entry which is preliminary data.</text>
</comment>
<proteinExistence type="inferred from homology"/>
<dbReference type="RefSeq" id="WP_265765187.1">
    <property type="nucleotide sequence ID" value="NZ_JAGGJA010000003.1"/>
</dbReference>
<evidence type="ECO:0000313" key="9">
    <source>
        <dbReference type="Proteomes" id="UP001207918"/>
    </source>
</evidence>
<evidence type="ECO:0000313" key="8">
    <source>
        <dbReference type="EMBL" id="MCW9706481.1"/>
    </source>
</evidence>
<reference evidence="8 9" key="1">
    <citation type="submission" date="2021-03" db="EMBL/GenBank/DDBJ databases">
        <title>Aliifodinibius sp. nov., a new bacterium isolated from saline soil.</title>
        <authorList>
            <person name="Galisteo C."/>
            <person name="De La Haba R."/>
            <person name="Sanchez-Porro C."/>
            <person name="Ventosa A."/>
        </authorList>
    </citation>
    <scope>NUCLEOTIDE SEQUENCE [LARGE SCALE GENOMIC DNA]</scope>
    <source>
        <strain evidence="8 9">1BSP15-2V2</strain>
    </source>
</reference>
<evidence type="ECO:0000256" key="3">
    <source>
        <dbReference type="ARBA" id="ARBA00022729"/>
    </source>
</evidence>
<comment type="subcellular location">
    <subcellularLocation>
        <location evidence="1">Cell outer membrane</location>
    </subcellularLocation>
</comment>
<evidence type="ECO:0000256" key="1">
    <source>
        <dbReference type="ARBA" id="ARBA00004442"/>
    </source>
</evidence>
<feature type="domain" description="RagB/SusD" evidence="6">
    <location>
        <begin position="310"/>
        <end position="597"/>
    </location>
</feature>
<dbReference type="SUPFAM" id="SSF48452">
    <property type="entry name" value="TPR-like"/>
    <property type="match status" value="1"/>
</dbReference>
<dbReference type="EMBL" id="JAGGJA010000003">
    <property type="protein sequence ID" value="MCW9706481.1"/>
    <property type="molecule type" value="Genomic_DNA"/>
</dbReference>
<gene>
    <name evidence="8" type="ORF">J6I44_06425</name>
</gene>
<dbReference type="Gene3D" id="1.25.40.390">
    <property type="match status" value="1"/>
</dbReference>
<name>A0ABT3PKN0_9BACT</name>
<evidence type="ECO:0000259" key="6">
    <source>
        <dbReference type="Pfam" id="PF07980"/>
    </source>
</evidence>
<evidence type="ECO:0000259" key="7">
    <source>
        <dbReference type="Pfam" id="PF14322"/>
    </source>
</evidence>
<evidence type="ECO:0000256" key="4">
    <source>
        <dbReference type="ARBA" id="ARBA00023136"/>
    </source>
</evidence>
<accession>A0ABT3PKN0</accession>
<sequence length="597" mass="67710">MDSLKHLGTVLLLALIVGSCSDFLGQVPDDRLTLDQTFSEENTVEDFLADIYSRLPNDNQRWWTGGNNGPWTGASDEAEFVWSYYFQNSVNIGAWDATTGHVSEMWSNYYQGIRSATYFMQNVDQCRACDQGRIIRYKAEARALRAIFYYNLMKIYGPVVMFGNELLPPDASLDQVQKKRTPYDEGVDFVVNQLDSASIDLPATPPNNAYYGRMTKPYLQGIKSNLLLLAASPLYNGNTDYASLQNPDGTQLISQQYDESKWERAANAAKEFIDEYVPGTFSLYRKNGPDGQFSPYLSTRDVVLEDWNSEIIMARPGAGVDQYAKTPYHSGSASENRGAGGLGATQTIVDAYFMENGRPIDDPQSGYQESGFSDYQAPYDSEARRTYNPWTNREPRFYVGITYNGSQWLNTDPQPIITKTWYEGNSGKRIGGNDYTPTGYIVRKNVGVGSGNTTIPMMRLAEIYLNYVEALNEYDPGNPDILEYLNRIRNRAGIPEYGSENLPAPSSQELMREAIRHERQVELAFEDKRYFDTRRWKIAEETAGGPKYGMDINATPESEFYNEVAFEERIFEQKHYLYPIPQDEVNIDANLVQNPGW</sequence>